<dbReference type="GO" id="GO:0000785">
    <property type="term" value="C:chromatin"/>
    <property type="evidence" value="ECO:0007669"/>
    <property type="project" value="TreeGrafter"/>
</dbReference>
<feature type="domain" description="Mis18" evidence="12">
    <location>
        <begin position="47"/>
        <end position="145"/>
    </location>
</feature>
<proteinExistence type="predicted"/>
<dbReference type="GO" id="GO:0007059">
    <property type="term" value="P:chromosome segregation"/>
    <property type="evidence" value="ECO:0007669"/>
    <property type="project" value="TreeGrafter"/>
</dbReference>
<comment type="caution">
    <text evidence="13">The sequence shown here is derived from an EMBL/GenBank/DDBJ whole genome shotgun (WGS) entry which is preliminary data.</text>
</comment>
<dbReference type="PANTHER" id="PTHR16431">
    <property type="entry name" value="NEUROGENIC PROTEIN MASTERMIND"/>
    <property type="match status" value="1"/>
</dbReference>
<dbReference type="InterPro" id="IPR034752">
    <property type="entry name" value="Mis18"/>
</dbReference>
<dbReference type="OrthoDB" id="9926299at2759"/>
<evidence type="ECO:0000256" key="6">
    <source>
        <dbReference type="ARBA" id="ARBA00022723"/>
    </source>
</evidence>
<evidence type="ECO:0000256" key="4">
    <source>
        <dbReference type="ARBA" id="ARBA00022454"/>
    </source>
</evidence>
<name>A0A8T2K4Y8_9PIPI</name>
<keyword evidence="4" id="KW-0158">Chromosome</keyword>
<evidence type="ECO:0000256" key="11">
    <source>
        <dbReference type="ARBA" id="ARBA00023328"/>
    </source>
</evidence>
<evidence type="ECO:0000256" key="7">
    <source>
        <dbReference type="ARBA" id="ARBA00022776"/>
    </source>
</evidence>
<dbReference type="PROSITE" id="PS51793">
    <property type="entry name" value="MIS18"/>
    <property type="match status" value="1"/>
</dbReference>
<keyword evidence="9" id="KW-0539">Nucleus</keyword>
<keyword evidence="14" id="KW-1185">Reference proteome</keyword>
<dbReference type="EMBL" id="JAACNH010000003">
    <property type="protein sequence ID" value="KAG8449691.1"/>
    <property type="molecule type" value="Genomic_DNA"/>
</dbReference>
<evidence type="ECO:0000259" key="12">
    <source>
        <dbReference type="PROSITE" id="PS51793"/>
    </source>
</evidence>
<dbReference type="GO" id="GO:0046872">
    <property type="term" value="F:metal ion binding"/>
    <property type="evidence" value="ECO:0007669"/>
    <property type="project" value="UniProtKB-KW"/>
</dbReference>
<keyword evidence="6" id="KW-0479">Metal-binding</keyword>
<dbReference type="Proteomes" id="UP000812440">
    <property type="component" value="Chromosome 8_10"/>
</dbReference>
<dbReference type="AlphaFoldDB" id="A0A8T2K4Y8"/>
<dbReference type="InterPro" id="IPR004910">
    <property type="entry name" value="Yippee/Mis18/Cereblon"/>
</dbReference>
<evidence type="ECO:0000313" key="13">
    <source>
        <dbReference type="EMBL" id="KAG8449691.1"/>
    </source>
</evidence>
<dbReference type="Pfam" id="PF03226">
    <property type="entry name" value="Yippee-Mis18"/>
    <property type="match status" value="1"/>
</dbReference>
<evidence type="ECO:0000256" key="10">
    <source>
        <dbReference type="ARBA" id="ARBA00023306"/>
    </source>
</evidence>
<keyword evidence="11" id="KW-0137">Centromere</keyword>
<evidence type="ECO:0000313" key="14">
    <source>
        <dbReference type="Proteomes" id="UP000812440"/>
    </source>
</evidence>
<keyword evidence="8" id="KW-0862">Zinc</keyword>
<dbReference type="GO" id="GO:0000775">
    <property type="term" value="C:chromosome, centromeric region"/>
    <property type="evidence" value="ECO:0007669"/>
    <property type="project" value="UniProtKB-SubCell"/>
</dbReference>
<reference evidence="13" key="1">
    <citation type="thesis" date="2020" institute="ProQuest LLC" country="789 East Eisenhower Parkway, Ann Arbor, MI, USA">
        <title>Comparative Genomics and Chromosome Evolution.</title>
        <authorList>
            <person name="Mudd A.B."/>
        </authorList>
    </citation>
    <scope>NUCLEOTIDE SEQUENCE</scope>
    <source>
        <strain evidence="13">Female2</strain>
        <tissue evidence="13">Blood</tissue>
    </source>
</reference>
<keyword evidence="7" id="KW-0498">Mitosis</keyword>
<dbReference type="GO" id="GO:0051301">
    <property type="term" value="P:cell division"/>
    <property type="evidence" value="ECO:0007669"/>
    <property type="project" value="UniProtKB-KW"/>
</dbReference>
<evidence type="ECO:0000256" key="1">
    <source>
        <dbReference type="ARBA" id="ARBA00003694"/>
    </source>
</evidence>
<comment type="subcellular location">
    <subcellularLocation>
        <location evidence="3">Chromosome</location>
        <location evidence="3">Centromere</location>
    </subcellularLocation>
    <subcellularLocation>
        <location evidence="2">Nucleus</location>
    </subcellularLocation>
</comment>
<evidence type="ECO:0000256" key="8">
    <source>
        <dbReference type="ARBA" id="ARBA00022833"/>
    </source>
</evidence>
<dbReference type="GO" id="GO:0005634">
    <property type="term" value="C:nucleus"/>
    <property type="evidence" value="ECO:0007669"/>
    <property type="project" value="UniProtKB-SubCell"/>
</dbReference>
<comment type="function">
    <text evidence="1">Required for recruitment of CENPA to centromeres and normal chromosome segregation during mitosis.</text>
</comment>
<evidence type="ECO:0000256" key="2">
    <source>
        <dbReference type="ARBA" id="ARBA00004123"/>
    </source>
</evidence>
<dbReference type="GO" id="GO:0034080">
    <property type="term" value="P:CENP-A containing chromatin assembly"/>
    <property type="evidence" value="ECO:0007669"/>
    <property type="project" value="TreeGrafter"/>
</dbReference>
<keyword evidence="10" id="KW-0131">Cell cycle</keyword>
<accession>A0A8T2K4Y8</accession>
<sequence>MDLNRMAGWVYYRGALVAMESENRGSESVLDEDCGKPWSSAGRQDGYAVFFCRNCYTVMGDSLGVCGDEKSLGAILCLRVTEDVNVGESIRFCVNDDLKGCAYHPLTCRSCGIGVGFNFYSTSSAYANLRGLFCLRKEHILCYILKSNSMVPGKELYFDFPDLNNDLAQLKTELVQMHLKMKTLSNHLEQDDDCTL</sequence>
<gene>
    <name evidence="13" type="ORF">GDO86_016366</name>
</gene>
<dbReference type="PANTHER" id="PTHR16431:SF3">
    <property type="entry name" value="PROTEIN MIS18-BETA"/>
    <property type="match status" value="1"/>
</dbReference>
<keyword evidence="5" id="KW-0132">Cell division</keyword>
<evidence type="ECO:0000256" key="3">
    <source>
        <dbReference type="ARBA" id="ARBA00004584"/>
    </source>
</evidence>
<evidence type="ECO:0000256" key="9">
    <source>
        <dbReference type="ARBA" id="ARBA00023242"/>
    </source>
</evidence>
<organism evidence="13 14">
    <name type="scientific">Hymenochirus boettgeri</name>
    <name type="common">Congo dwarf clawed frog</name>
    <dbReference type="NCBI Taxonomy" id="247094"/>
    <lineage>
        <taxon>Eukaryota</taxon>
        <taxon>Metazoa</taxon>
        <taxon>Chordata</taxon>
        <taxon>Craniata</taxon>
        <taxon>Vertebrata</taxon>
        <taxon>Euteleostomi</taxon>
        <taxon>Amphibia</taxon>
        <taxon>Batrachia</taxon>
        <taxon>Anura</taxon>
        <taxon>Pipoidea</taxon>
        <taxon>Pipidae</taxon>
        <taxon>Pipinae</taxon>
        <taxon>Hymenochirus</taxon>
    </lineage>
</organism>
<evidence type="ECO:0000256" key="5">
    <source>
        <dbReference type="ARBA" id="ARBA00022618"/>
    </source>
</evidence>
<protein>
    <recommendedName>
        <fullName evidence="12">Mis18 domain-containing protein</fullName>
    </recommendedName>
</protein>